<dbReference type="eggNOG" id="COG0681">
    <property type="taxonomic scope" value="Bacteria"/>
</dbReference>
<keyword evidence="10" id="KW-1185">Reference proteome</keyword>
<evidence type="ECO:0000256" key="5">
    <source>
        <dbReference type="ARBA" id="ARBA00022801"/>
    </source>
</evidence>
<feature type="domain" description="Peptidase S26" evidence="8">
    <location>
        <begin position="42"/>
        <end position="256"/>
    </location>
</feature>
<sequence length="266" mass="29427">MVVSVFMAILHSPHHTARKTQGFSRHASRYRPESPVLIFGKRLLAFLLLTLLLHSLFTTVVIRPISITTDSMGPSLQVGDHVLSSPLAYQLTLPILGTIIQYGNPKPGDLVTLLAPYEQAQSFGERVLSFFTGPLGFLSSLGDSPLSGLQEPLQIKRIIAGPGDTVLLEANRFFIKPAGSNRFITEEEYLHKSRYYDASMAYDLPPTLPLSGTQSEQILGPGEYFVAADNRGNTMDSRHWGGVNRKNIRGKIFLRYKPMADFGLLP</sequence>
<dbReference type="Gene3D" id="2.10.109.10">
    <property type="entry name" value="Umud Fragment, subunit A"/>
    <property type="match status" value="1"/>
</dbReference>
<dbReference type="PRINTS" id="PR00727">
    <property type="entry name" value="LEADERPTASE"/>
</dbReference>
<evidence type="ECO:0000313" key="9">
    <source>
        <dbReference type="EMBL" id="KGE73674.1"/>
    </source>
</evidence>
<dbReference type="PROSITE" id="PS00760">
    <property type="entry name" value="SPASE_I_2"/>
    <property type="match status" value="1"/>
</dbReference>
<comment type="similarity">
    <text evidence="2 7">Belongs to the peptidase S26 family.</text>
</comment>
<dbReference type="GO" id="GO:0006465">
    <property type="term" value="P:signal peptide processing"/>
    <property type="evidence" value="ECO:0007669"/>
    <property type="project" value="InterPro"/>
</dbReference>
<proteinExistence type="inferred from homology"/>
<feature type="active site" evidence="6">
    <location>
        <position position="156"/>
    </location>
</feature>
<dbReference type="Proteomes" id="UP000029692">
    <property type="component" value="Unassembled WGS sequence"/>
</dbReference>
<dbReference type="EC" id="3.4.21.89" evidence="3 7"/>
<accession>A0A098R0Z9</accession>
<gene>
    <name evidence="9" type="ORF">DC28_00040</name>
</gene>
<comment type="subcellular location">
    <subcellularLocation>
        <location evidence="7">Membrane</location>
        <topology evidence="7">Single-pass type II membrane protein</topology>
    </subcellularLocation>
</comment>
<evidence type="ECO:0000256" key="3">
    <source>
        <dbReference type="ARBA" id="ARBA00013208"/>
    </source>
</evidence>
<evidence type="ECO:0000256" key="2">
    <source>
        <dbReference type="ARBA" id="ARBA00009370"/>
    </source>
</evidence>
<dbReference type="InterPro" id="IPR000223">
    <property type="entry name" value="Pept_S26A_signal_pept_1"/>
</dbReference>
<dbReference type="AlphaFoldDB" id="A0A098R0Z9"/>
<dbReference type="OrthoDB" id="9802919at2"/>
<evidence type="ECO:0000256" key="4">
    <source>
        <dbReference type="ARBA" id="ARBA00019232"/>
    </source>
</evidence>
<dbReference type="PANTHER" id="PTHR43390">
    <property type="entry name" value="SIGNAL PEPTIDASE I"/>
    <property type="match status" value="1"/>
</dbReference>
<dbReference type="Pfam" id="PF10502">
    <property type="entry name" value="Peptidase_S26"/>
    <property type="match status" value="1"/>
</dbReference>
<evidence type="ECO:0000256" key="1">
    <source>
        <dbReference type="ARBA" id="ARBA00000677"/>
    </source>
</evidence>
<evidence type="ECO:0000256" key="6">
    <source>
        <dbReference type="PIRSR" id="PIRSR600223-1"/>
    </source>
</evidence>
<organism evidence="9 10">
    <name type="scientific">Spirochaeta lutea</name>
    <dbReference type="NCBI Taxonomy" id="1480694"/>
    <lineage>
        <taxon>Bacteria</taxon>
        <taxon>Pseudomonadati</taxon>
        <taxon>Spirochaetota</taxon>
        <taxon>Spirochaetia</taxon>
        <taxon>Spirochaetales</taxon>
        <taxon>Spirochaetaceae</taxon>
        <taxon>Spirochaeta</taxon>
    </lineage>
</organism>
<dbReference type="InterPro" id="IPR036286">
    <property type="entry name" value="LexA/Signal_pep-like_sf"/>
</dbReference>
<reference evidence="9 10" key="1">
    <citation type="submission" date="2014-05" db="EMBL/GenBank/DDBJ databases">
        <title>De novo Genome Sequence of Spirocheata sp.</title>
        <authorList>
            <person name="Shivani Y."/>
            <person name="Subhash Y."/>
            <person name="Tushar L."/>
            <person name="Sasikala C."/>
            <person name="Ramana C.V."/>
        </authorList>
    </citation>
    <scope>NUCLEOTIDE SEQUENCE [LARGE SCALE GENOMIC DNA]</scope>
    <source>
        <strain evidence="9 10">JC230</strain>
    </source>
</reference>
<dbReference type="InterPro" id="IPR019533">
    <property type="entry name" value="Peptidase_S26"/>
</dbReference>
<dbReference type="GO" id="GO:0016020">
    <property type="term" value="C:membrane"/>
    <property type="evidence" value="ECO:0007669"/>
    <property type="project" value="UniProtKB-SubCell"/>
</dbReference>
<dbReference type="STRING" id="1480694.DC28_00040"/>
<dbReference type="GO" id="GO:0009003">
    <property type="term" value="F:signal peptidase activity"/>
    <property type="evidence" value="ECO:0007669"/>
    <property type="project" value="UniProtKB-EC"/>
</dbReference>
<protein>
    <recommendedName>
        <fullName evidence="4 7">Signal peptidase I</fullName>
        <ecNumber evidence="3 7">3.4.21.89</ecNumber>
    </recommendedName>
</protein>
<dbReference type="CDD" id="cd06530">
    <property type="entry name" value="S26_SPase_I"/>
    <property type="match status" value="1"/>
</dbReference>
<dbReference type="GO" id="GO:0004252">
    <property type="term" value="F:serine-type endopeptidase activity"/>
    <property type="evidence" value="ECO:0007669"/>
    <property type="project" value="InterPro"/>
</dbReference>
<feature type="active site" evidence="6">
    <location>
        <position position="71"/>
    </location>
</feature>
<keyword evidence="5 7" id="KW-0378">Hydrolase</keyword>
<evidence type="ECO:0000259" key="8">
    <source>
        <dbReference type="Pfam" id="PF10502"/>
    </source>
</evidence>
<evidence type="ECO:0000256" key="7">
    <source>
        <dbReference type="RuleBase" id="RU362042"/>
    </source>
</evidence>
<dbReference type="EMBL" id="JNUP01000003">
    <property type="protein sequence ID" value="KGE73674.1"/>
    <property type="molecule type" value="Genomic_DNA"/>
</dbReference>
<name>A0A098R0Z9_9SPIO</name>
<evidence type="ECO:0000313" key="10">
    <source>
        <dbReference type="Proteomes" id="UP000029692"/>
    </source>
</evidence>
<dbReference type="PANTHER" id="PTHR43390:SF1">
    <property type="entry name" value="CHLOROPLAST PROCESSING PEPTIDASE"/>
    <property type="match status" value="1"/>
</dbReference>
<comment type="catalytic activity">
    <reaction evidence="1 7">
        <text>Cleavage of hydrophobic, N-terminal signal or leader sequences from secreted and periplasmic proteins.</text>
        <dbReference type="EC" id="3.4.21.89"/>
    </reaction>
</comment>
<keyword evidence="7" id="KW-0645">Protease</keyword>
<dbReference type="NCBIfam" id="TIGR02227">
    <property type="entry name" value="sigpep_I_bact"/>
    <property type="match status" value="1"/>
</dbReference>
<dbReference type="SUPFAM" id="SSF51306">
    <property type="entry name" value="LexA/Signal peptidase"/>
    <property type="match status" value="1"/>
</dbReference>
<dbReference type="InterPro" id="IPR019757">
    <property type="entry name" value="Pept_S26A_signal_pept_1_Lys-AS"/>
</dbReference>
<comment type="caution">
    <text evidence="9">The sequence shown here is derived from an EMBL/GenBank/DDBJ whole genome shotgun (WGS) entry which is preliminary data.</text>
</comment>